<accession>A0A255ZIZ8</accession>
<dbReference type="EMBL" id="NOXV01000203">
    <property type="protein sequence ID" value="OYQ41527.1"/>
    <property type="molecule type" value="Genomic_DNA"/>
</dbReference>
<evidence type="ECO:0000313" key="3">
    <source>
        <dbReference type="Proteomes" id="UP000216605"/>
    </source>
</evidence>
<feature type="signal peptide" evidence="1">
    <location>
        <begin position="1"/>
        <end position="19"/>
    </location>
</feature>
<reference evidence="2 3" key="1">
    <citation type="submission" date="2017-07" db="EMBL/GenBank/DDBJ databases">
        <title>Flavobacterium cyanobacteriorum sp. nov., isolated from cyanobacterial aggregates in a eutrophic lake.</title>
        <authorList>
            <person name="Cai H."/>
        </authorList>
    </citation>
    <scope>NUCLEOTIDE SEQUENCE [LARGE SCALE GENOMIC DNA]</scope>
    <source>
        <strain evidence="2 3">TH021</strain>
    </source>
</reference>
<keyword evidence="3" id="KW-1185">Reference proteome</keyword>
<comment type="caution">
    <text evidence="2">The sequence shown here is derived from an EMBL/GenBank/DDBJ whole genome shotgun (WGS) entry which is preliminary data.</text>
</comment>
<feature type="chain" id="PRO_5011970998" evidence="1">
    <location>
        <begin position="20"/>
        <end position="147"/>
    </location>
</feature>
<dbReference type="Proteomes" id="UP000216605">
    <property type="component" value="Unassembled WGS sequence"/>
</dbReference>
<evidence type="ECO:0000313" key="2">
    <source>
        <dbReference type="EMBL" id="OYQ41527.1"/>
    </source>
</evidence>
<gene>
    <name evidence="2" type="ORF">CHU92_04380</name>
</gene>
<organism evidence="2 3">
    <name type="scientific">Flavobacterium cyanobacteriorum</name>
    <dbReference type="NCBI Taxonomy" id="2022802"/>
    <lineage>
        <taxon>Bacteria</taxon>
        <taxon>Pseudomonadati</taxon>
        <taxon>Bacteroidota</taxon>
        <taxon>Flavobacteriia</taxon>
        <taxon>Flavobacteriales</taxon>
        <taxon>Flavobacteriaceae</taxon>
        <taxon>Flavobacterium</taxon>
    </lineage>
</organism>
<dbReference type="RefSeq" id="WP_094412987.1">
    <property type="nucleotide sequence ID" value="NZ_NOXV01000203.1"/>
</dbReference>
<protein>
    <submittedName>
        <fullName evidence="2">Sensor of ECF-type sigma factor</fullName>
    </submittedName>
</protein>
<evidence type="ECO:0000256" key="1">
    <source>
        <dbReference type="SAM" id="SignalP"/>
    </source>
</evidence>
<keyword evidence="1" id="KW-0732">Signal</keyword>
<name>A0A255ZIZ8_9FLAO</name>
<dbReference type="AlphaFoldDB" id="A0A255ZIZ8"/>
<proteinExistence type="predicted"/>
<sequence length="147" mass="17104">MKIKILLPLLCLLSITATAQDGKEKREQVKALKVSFFTLQLNLTSDEAAKFWPVYNAYEEKVYSLRHNRLRPLIKSIDQTGVDKVSEKEALAYVDQIQDIEREIFNARQKLVTDLKPIIGPIKLLKLKKAEDDFNKKLLSKYKERRN</sequence>
<dbReference type="OrthoDB" id="675330at2"/>